<comment type="caution">
    <text evidence="4">The sequence shown here is derived from an EMBL/GenBank/DDBJ whole genome shotgun (WGS) entry which is preliminary data.</text>
</comment>
<dbReference type="InterPro" id="IPR000008">
    <property type="entry name" value="C2_dom"/>
</dbReference>
<dbReference type="CDD" id="cd00030">
    <property type="entry name" value="C2"/>
    <property type="match status" value="1"/>
</dbReference>
<dbReference type="GO" id="GO:0005509">
    <property type="term" value="F:calcium ion binding"/>
    <property type="evidence" value="ECO:0007669"/>
    <property type="project" value="TreeGrafter"/>
</dbReference>
<dbReference type="Gene3D" id="2.60.40.150">
    <property type="entry name" value="C2 domain"/>
    <property type="match status" value="1"/>
</dbReference>
<evidence type="ECO:0000313" key="6">
    <source>
        <dbReference type="Proteomes" id="UP000663860"/>
    </source>
</evidence>
<feature type="domain" description="C2" evidence="3">
    <location>
        <begin position="1"/>
        <end position="122"/>
    </location>
</feature>
<gene>
    <name evidence="4" type="ORF">IZO911_LOCUS33036</name>
    <name evidence="5" type="ORF">KXQ929_LOCUS38332</name>
</gene>
<sequence>MSSSHRLKGLLSITVLKANNLIKGDWLGENDCYAVLSLEPLSLQSIGDLRNKDRQTEIAQMTQIHDGSNPVFNEKLIFPVADKLDMLYVQLWDADPGKDDLLGHGTLSLLDDDQGGQFDTNTKKEWLYTTTISLTTEKGKQGGTVEIVLHFIPETVAAYMEKRFDAAQAELKKKLTQQIVAKVTGAASSQIQGFMGIGN</sequence>
<evidence type="ECO:0000259" key="3">
    <source>
        <dbReference type="PROSITE" id="PS50004"/>
    </source>
</evidence>
<dbReference type="InterPro" id="IPR035892">
    <property type="entry name" value="C2_domain_sf"/>
</dbReference>
<dbReference type="PANTHER" id="PTHR45911">
    <property type="entry name" value="C2 DOMAIN-CONTAINING PROTEIN"/>
    <property type="match status" value="1"/>
</dbReference>
<dbReference type="Proteomes" id="UP000663868">
    <property type="component" value="Unassembled WGS sequence"/>
</dbReference>
<evidence type="ECO:0000313" key="5">
    <source>
        <dbReference type="EMBL" id="CAF4169989.1"/>
    </source>
</evidence>
<dbReference type="Pfam" id="PF00168">
    <property type="entry name" value="C2"/>
    <property type="match status" value="1"/>
</dbReference>
<dbReference type="SUPFAM" id="SSF49562">
    <property type="entry name" value="C2 domain (Calcium/lipid-binding domain, CaLB)"/>
    <property type="match status" value="1"/>
</dbReference>
<name>A0A815C4N0_9BILA</name>
<evidence type="ECO:0000256" key="2">
    <source>
        <dbReference type="ARBA" id="ARBA00022837"/>
    </source>
</evidence>
<organism evidence="4 6">
    <name type="scientific">Adineta steineri</name>
    <dbReference type="NCBI Taxonomy" id="433720"/>
    <lineage>
        <taxon>Eukaryota</taxon>
        <taxon>Metazoa</taxon>
        <taxon>Spiralia</taxon>
        <taxon>Gnathifera</taxon>
        <taxon>Rotifera</taxon>
        <taxon>Eurotatoria</taxon>
        <taxon>Bdelloidea</taxon>
        <taxon>Adinetida</taxon>
        <taxon>Adinetidae</taxon>
        <taxon>Adineta</taxon>
    </lineage>
</organism>
<dbReference type="SMART" id="SM00239">
    <property type="entry name" value="C2"/>
    <property type="match status" value="1"/>
</dbReference>
<dbReference type="GO" id="GO:0016020">
    <property type="term" value="C:membrane"/>
    <property type="evidence" value="ECO:0007669"/>
    <property type="project" value="TreeGrafter"/>
</dbReference>
<dbReference type="EMBL" id="CAJNOE010000591">
    <property type="protein sequence ID" value="CAF1282259.1"/>
    <property type="molecule type" value="Genomic_DNA"/>
</dbReference>
<accession>A0A815C4N0</accession>
<dbReference type="AlphaFoldDB" id="A0A815C4N0"/>
<dbReference type="PANTHER" id="PTHR45911:SF4">
    <property type="entry name" value="MULTIPLE C2 AND TRANSMEMBRANE DOMAIN-CONTAINING PROTEIN"/>
    <property type="match status" value="1"/>
</dbReference>
<evidence type="ECO:0000256" key="1">
    <source>
        <dbReference type="ARBA" id="ARBA00022723"/>
    </source>
</evidence>
<evidence type="ECO:0000313" key="4">
    <source>
        <dbReference type="EMBL" id="CAF1282259.1"/>
    </source>
</evidence>
<reference evidence="4" key="1">
    <citation type="submission" date="2021-02" db="EMBL/GenBank/DDBJ databases">
        <authorList>
            <person name="Nowell W R."/>
        </authorList>
    </citation>
    <scope>NUCLEOTIDE SEQUENCE</scope>
</reference>
<keyword evidence="2" id="KW-0106">Calcium</keyword>
<protein>
    <recommendedName>
        <fullName evidence="3">C2 domain-containing protein</fullName>
    </recommendedName>
</protein>
<dbReference type="PROSITE" id="PS50004">
    <property type="entry name" value="C2"/>
    <property type="match status" value="1"/>
</dbReference>
<dbReference type="Proteomes" id="UP000663860">
    <property type="component" value="Unassembled WGS sequence"/>
</dbReference>
<dbReference type="EMBL" id="CAJOBB010006764">
    <property type="protein sequence ID" value="CAF4169989.1"/>
    <property type="molecule type" value="Genomic_DNA"/>
</dbReference>
<keyword evidence="1" id="KW-0479">Metal-binding</keyword>
<proteinExistence type="predicted"/>